<dbReference type="OrthoDB" id="2430002at2759"/>
<feature type="compositionally biased region" description="Basic and acidic residues" evidence="1">
    <location>
        <begin position="7"/>
        <end position="16"/>
    </location>
</feature>
<evidence type="ECO:0000313" key="3">
    <source>
        <dbReference type="Proteomes" id="UP000789570"/>
    </source>
</evidence>
<proteinExistence type="predicted"/>
<feature type="region of interest" description="Disordered" evidence="1">
    <location>
        <begin position="1"/>
        <end position="52"/>
    </location>
</feature>
<evidence type="ECO:0000313" key="2">
    <source>
        <dbReference type="EMBL" id="CAG8619829.1"/>
    </source>
</evidence>
<dbReference type="EMBL" id="CAJVPQ010003167">
    <property type="protein sequence ID" value="CAG8619829.1"/>
    <property type="molecule type" value="Genomic_DNA"/>
</dbReference>
<feature type="non-terminal residue" evidence="2">
    <location>
        <position position="67"/>
    </location>
</feature>
<keyword evidence="3" id="KW-1185">Reference proteome</keyword>
<name>A0A9N9CYJ9_9GLOM</name>
<comment type="caution">
    <text evidence="2">The sequence shown here is derived from an EMBL/GenBank/DDBJ whole genome shotgun (WGS) entry which is preliminary data.</text>
</comment>
<reference evidence="2" key="1">
    <citation type="submission" date="2021-06" db="EMBL/GenBank/DDBJ databases">
        <authorList>
            <person name="Kallberg Y."/>
            <person name="Tangrot J."/>
            <person name="Rosling A."/>
        </authorList>
    </citation>
    <scope>NUCLEOTIDE SEQUENCE</scope>
    <source>
        <strain evidence="2">UK204</strain>
    </source>
</reference>
<protein>
    <submittedName>
        <fullName evidence="2">11317_t:CDS:1</fullName>
    </submittedName>
</protein>
<organism evidence="2 3">
    <name type="scientific">Funneliformis caledonium</name>
    <dbReference type="NCBI Taxonomy" id="1117310"/>
    <lineage>
        <taxon>Eukaryota</taxon>
        <taxon>Fungi</taxon>
        <taxon>Fungi incertae sedis</taxon>
        <taxon>Mucoromycota</taxon>
        <taxon>Glomeromycotina</taxon>
        <taxon>Glomeromycetes</taxon>
        <taxon>Glomerales</taxon>
        <taxon>Glomeraceae</taxon>
        <taxon>Funneliformis</taxon>
    </lineage>
</organism>
<dbReference type="AlphaFoldDB" id="A0A9N9CYJ9"/>
<feature type="compositionally biased region" description="Basic residues" evidence="1">
    <location>
        <begin position="19"/>
        <end position="36"/>
    </location>
</feature>
<gene>
    <name evidence="2" type="ORF">FCALED_LOCUS9495</name>
</gene>
<accession>A0A9N9CYJ9</accession>
<evidence type="ECO:0000256" key="1">
    <source>
        <dbReference type="SAM" id="MobiDB-lite"/>
    </source>
</evidence>
<sequence>ESLQADNSDKENDDPQLKNPRKHREKGRPLGTKRFKSSHESYKPKIKHQRRCKKYGNVGHYQKNCKI</sequence>
<dbReference type="Proteomes" id="UP000789570">
    <property type="component" value="Unassembled WGS sequence"/>
</dbReference>